<dbReference type="AlphaFoldDB" id="A0AAD7LPJ9"/>
<evidence type="ECO:0000256" key="1">
    <source>
        <dbReference type="SAM" id="Phobius"/>
    </source>
</evidence>
<name>A0AAD7LPJ9_QUISA</name>
<evidence type="ECO:0000313" key="2">
    <source>
        <dbReference type="EMBL" id="KAJ7961970.1"/>
    </source>
</evidence>
<reference evidence="2" key="1">
    <citation type="journal article" date="2023" name="Science">
        <title>Elucidation of the pathway for biosynthesis of saponin adjuvants from the soapbark tree.</title>
        <authorList>
            <person name="Reed J."/>
            <person name="Orme A."/>
            <person name="El-Demerdash A."/>
            <person name="Owen C."/>
            <person name="Martin L.B.B."/>
            <person name="Misra R.C."/>
            <person name="Kikuchi S."/>
            <person name="Rejzek M."/>
            <person name="Martin A.C."/>
            <person name="Harkess A."/>
            <person name="Leebens-Mack J."/>
            <person name="Louveau T."/>
            <person name="Stephenson M.J."/>
            <person name="Osbourn A."/>
        </authorList>
    </citation>
    <scope>NUCLEOTIDE SEQUENCE</scope>
    <source>
        <strain evidence="2">S10</strain>
    </source>
</reference>
<organism evidence="2 3">
    <name type="scientific">Quillaja saponaria</name>
    <name type="common">Soap bark tree</name>
    <dbReference type="NCBI Taxonomy" id="32244"/>
    <lineage>
        <taxon>Eukaryota</taxon>
        <taxon>Viridiplantae</taxon>
        <taxon>Streptophyta</taxon>
        <taxon>Embryophyta</taxon>
        <taxon>Tracheophyta</taxon>
        <taxon>Spermatophyta</taxon>
        <taxon>Magnoliopsida</taxon>
        <taxon>eudicotyledons</taxon>
        <taxon>Gunneridae</taxon>
        <taxon>Pentapetalae</taxon>
        <taxon>rosids</taxon>
        <taxon>fabids</taxon>
        <taxon>Fabales</taxon>
        <taxon>Quillajaceae</taxon>
        <taxon>Quillaja</taxon>
    </lineage>
</organism>
<dbReference type="Proteomes" id="UP001163823">
    <property type="component" value="Chromosome 7"/>
</dbReference>
<protein>
    <submittedName>
        <fullName evidence="2">Uncharacterized protein</fullName>
    </submittedName>
</protein>
<feature type="transmembrane region" description="Helical" evidence="1">
    <location>
        <begin position="181"/>
        <end position="199"/>
    </location>
</feature>
<sequence>MLTTLHVVNKQFPASEPQRKMIMLFHMFSLRSKDMVDLSDSKKISINKKNIDNDESQNGDARHHKSLLQLKQASSPPTLSSTLVTLAYTALASTVPYQLRDDAYGFWSLMFICCNFLVLVSGASVMLLVKTRFTRIQILVLIISTFAMGLRSEGVEAIIHLFNASFLFFIHMECRLQSQNHLKDGLCLLSFLFFFFFYLNPF</sequence>
<gene>
    <name evidence="2" type="ORF">O6P43_017259</name>
</gene>
<dbReference type="KEGG" id="qsa:O6P43_017259"/>
<accession>A0AAD7LPJ9</accession>
<keyword evidence="1" id="KW-0472">Membrane</keyword>
<evidence type="ECO:0000313" key="3">
    <source>
        <dbReference type="Proteomes" id="UP001163823"/>
    </source>
</evidence>
<keyword evidence="1" id="KW-0812">Transmembrane</keyword>
<dbReference type="EMBL" id="JARAOO010000007">
    <property type="protein sequence ID" value="KAJ7961970.1"/>
    <property type="molecule type" value="Genomic_DNA"/>
</dbReference>
<keyword evidence="3" id="KW-1185">Reference proteome</keyword>
<proteinExistence type="predicted"/>
<comment type="caution">
    <text evidence="2">The sequence shown here is derived from an EMBL/GenBank/DDBJ whole genome shotgun (WGS) entry which is preliminary data.</text>
</comment>
<feature type="transmembrane region" description="Helical" evidence="1">
    <location>
        <begin position="105"/>
        <end position="129"/>
    </location>
</feature>
<keyword evidence="1" id="KW-1133">Transmembrane helix</keyword>